<evidence type="ECO:0000313" key="3">
    <source>
        <dbReference type="EMBL" id="MBS2965432.1"/>
    </source>
</evidence>
<dbReference type="Proteomes" id="UP000677913">
    <property type="component" value="Unassembled WGS sequence"/>
</dbReference>
<dbReference type="PANTHER" id="PTHR34475">
    <property type="match status" value="1"/>
</dbReference>
<dbReference type="RefSeq" id="WP_211469788.1">
    <property type="nucleotide sequence ID" value="NZ_JAGSXH010000083.1"/>
</dbReference>
<keyword evidence="4" id="KW-1185">Reference proteome</keyword>
<dbReference type="PROSITE" id="PS50943">
    <property type="entry name" value="HTH_CROC1"/>
    <property type="match status" value="1"/>
</dbReference>
<feature type="region of interest" description="Disordered" evidence="1">
    <location>
        <begin position="229"/>
        <end position="262"/>
    </location>
</feature>
<evidence type="ECO:0000256" key="1">
    <source>
        <dbReference type="SAM" id="MobiDB-lite"/>
    </source>
</evidence>
<dbReference type="AlphaFoldDB" id="A0A8J7WSX9"/>
<protein>
    <submittedName>
        <fullName evidence="3">Helix-turn-helix domain-containing protein</fullName>
    </submittedName>
</protein>
<dbReference type="Pfam" id="PF13413">
    <property type="entry name" value="HTH_25"/>
    <property type="match status" value="1"/>
</dbReference>
<gene>
    <name evidence="3" type="ORF">KGA66_20440</name>
</gene>
<dbReference type="EMBL" id="JAGSXH010000083">
    <property type="protein sequence ID" value="MBS2965432.1"/>
    <property type="molecule type" value="Genomic_DNA"/>
</dbReference>
<dbReference type="Gene3D" id="1.10.260.40">
    <property type="entry name" value="lambda repressor-like DNA-binding domains"/>
    <property type="match status" value="1"/>
</dbReference>
<proteinExistence type="predicted"/>
<dbReference type="InterPro" id="IPR050400">
    <property type="entry name" value="Bact_Cytoskel_RodZ"/>
</dbReference>
<dbReference type="PANTHER" id="PTHR34475:SF1">
    <property type="entry name" value="CYTOSKELETON PROTEIN RODZ"/>
    <property type="match status" value="1"/>
</dbReference>
<reference evidence="3" key="1">
    <citation type="submission" date="2021-04" db="EMBL/GenBank/DDBJ databases">
        <title>Genome based classification of Actinospica acidithermotolerans sp. nov., an actinobacterium isolated from an Indonesian hot spring.</title>
        <authorList>
            <person name="Kusuma A.B."/>
            <person name="Putra K.E."/>
            <person name="Nafisah S."/>
            <person name="Loh J."/>
            <person name="Nouioui I."/>
            <person name="Goodfellow M."/>
        </authorList>
    </citation>
    <scope>NUCLEOTIDE SEQUENCE</scope>
    <source>
        <strain evidence="3">DSM 45618</strain>
    </source>
</reference>
<dbReference type="SMART" id="SM00530">
    <property type="entry name" value="HTH_XRE"/>
    <property type="match status" value="1"/>
</dbReference>
<dbReference type="InterPro" id="IPR025194">
    <property type="entry name" value="RodZ-like_C"/>
</dbReference>
<sequence length="351" mass="36046">MAQEQGGQREPHRLIGEQLQRARLAAGLSARQISERTRITPEVLQRIEAGRFDECGGDVYARGHIRAYAQAVGLDPAPLLTTYGAIRLPPLTRRDLRKPRVAAQPAKEAVGTAPRGAQKAAARRARSVLPTIVPGAMPSLVPTVAAGQEPEVPPLKHARREDFTDADAGSAAALITGADGPPPVNERPAAFLAGARASGRTGANWSLALVGALAAVGLVAAVQLWPGGTGGATHATSSATADARPHSAATPARPASAAPVPSAAARPSGVDIRVVVLNAPSWLGVTDSAGKQLFWNILQPGQSREFTDSNRLSVILGDAAAVDLVVNGHDLGPQGGSGQVFRATYGPASGS</sequence>
<evidence type="ECO:0000313" key="4">
    <source>
        <dbReference type="Proteomes" id="UP000677913"/>
    </source>
</evidence>
<dbReference type="GO" id="GO:0003677">
    <property type="term" value="F:DNA binding"/>
    <property type="evidence" value="ECO:0007669"/>
    <property type="project" value="InterPro"/>
</dbReference>
<organism evidence="3 4">
    <name type="scientific">Actinocrinis puniceicyclus</name>
    <dbReference type="NCBI Taxonomy" id="977794"/>
    <lineage>
        <taxon>Bacteria</taxon>
        <taxon>Bacillati</taxon>
        <taxon>Actinomycetota</taxon>
        <taxon>Actinomycetes</taxon>
        <taxon>Catenulisporales</taxon>
        <taxon>Actinospicaceae</taxon>
        <taxon>Actinocrinis</taxon>
    </lineage>
</organism>
<dbReference type="InterPro" id="IPR010982">
    <property type="entry name" value="Lambda_DNA-bd_dom_sf"/>
</dbReference>
<feature type="compositionally biased region" description="Low complexity" evidence="1">
    <location>
        <begin position="232"/>
        <end position="262"/>
    </location>
</feature>
<dbReference type="InterPro" id="IPR001387">
    <property type="entry name" value="Cro/C1-type_HTH"/>
</dbReference>
<evidence type="ECO:0000259" key="2">
    <source>
        <dbReference type="PROSITE" id="PS50943"/>
    </source>
</evidence>
<dbReference type="Pfam" id="PF13464">
    <property type="entry name" value="RodZ_C"/>
    <property type="match status" value="1"/>
</dbReference>
<accession>A0A8J7WSX9</accession>
<comment type="caution">
    <text evidence="3">The sequence shown here is derived from an EMBL/GenBank/DDBJ whole genome shotgun (WGS) entry which is preliminary data.</text>
</comment>
<dbReference type="CDD" id="cd00093">
    <property type="entry name" value="HTH_XRE"/>
    <property type="match status" value="1"/>
</dbReference>
<dbReference type="SUPFAM" id="SSF47413">
    <property type="entry name" value="lambda repressor-like DNA-binding domains"/>
    <property type="match status" value="1"/>
</dbReference>
<name>A0A8J7WSX9_9ACTN</name>
<feature type="domain" description="HTH cro/C1-type" evidence="2">
    <location>
        <begin position="19"/>
        <end position="51"/>
    </location>
</feature>